<dbReference type="AlphaFoldDB" id="A0A7S1JS72"/>
<gene>
    <name evidence="1" type="ORF">VBRA1451_LOCUS6832</name>
</gene>
<organism evidence="1">
    <name type="scientific">Vitrella brassicaformis</name>
    <dbReference type="NCBI Taxonomy" id="1169539"/>
    <lineage>
        <taxon>Eukaryota</taxon>
        <taxon>Sar</taxon>
        <taxon>Alveolata</taxon>
        <taxon>Colpodellida</taxon>
        <taxon>Vitrellaceae</taxon>
        <taxon>Vitrella</taxon>
    </lineage>
</organism>
<evidence type="ECO:0000313" key="1">
    <source>
        <dbReference type="EMBL" id="CAD9051770.1"/>
    </source>
</evidence>
<protein>
    <submittedName>
        <fullName evidence="1">Uncharacterized protein</fullName>
    </submittedName>
</protein>
<dbReference type="EMBL" id="HBGB01011870">
    <property type="protein sequence ID" value="CAD9051770.1"/>
    <property type="molecule type" value="Transcribed_RNA"/>
</dbReference>
<sequence length="139" mass="15819">MLLASHGKKNDFSDFLEQNSPASIAVEEVFLLDETTGLSLMDVLGRVYPTAWKCLLDTPLWQDKLVSRADSYSTSTEAPLDPFIFYLLQPGRLFENDKARRARLALLGDILERMPKETLLELKTPKKHVVYMAEKMNSL</sequence>
<proteinExistence type="predicted"/>
<name>A0A7S1JS72_9ALVE</name>
<reference evidence="1" key="1">
    <citation type="submission" date="2021-01" db="EMBL/GenBank/DDBJ databases">
        <authorList>
            <person name="Corre E."/>
            <person name="Pelletier E."/>
            <person name="Niang G."/>
            <person name="Scheremetjew M."/>
            <person name="Finn R."/>
            <person name="Kale V."/>
            <person name="Holt S."/>
            <person name="Cochrane G."/>
            <person name="Meng A."/>
            <person name="Brown T."/>
            <person name="Cohen L."/>
        </authorList>
    </citation>
    <scope>NUCLEOTIDE SEQUENCE</scope>
    <source>
        <strain evidence="1">CCMP3346</strain>
    </source>
</reference>
<accession>A0A7S1JS72</accession>